<feature type="zinc finger region" description="dksA C4-type" evidence="4">
    <location>
        <begin position="92"/>
        <end position="116"/>
    </location>
</feature>
<feature type="compositionally biased region" description="Basic and acidic residues" evidence="5">
    <location>
        <begin position="211"/>
        <end position="235"/>
    </location>
</feature>
<dbReference type="InterPro" id="IPR037187">
    <property type="entry name" value="DnaK_N"/>
</dbReference>
<keyword evidence="8" id="KW-1185">Reference proteome</keyword>
<dbReference type="SUPFAM" id="SSF109635">
    <property type="entry name" value="DnaK suppressor protein DksA, alpha-hairpin domain"/>
    <property type="match status" value="1"/>
</dbReference>
<feature type="domain" description="Zinc finger DksA/TraR C4-type" evidence="6">
    <location>
        <begin position="87"/>
        <end position="121"/>
    </location>
</feature>
<dbReference type="Proteomes" id="UP000184196">
    <property type="component" value="Unassembled WGS sequence"/>
</dbReference>
<evidence type="ECO:0000256" key="2">
    <source>
        <dbReference type="ARBA" id="ARBA00022771"/>
    </source>
</evidence>
<dbReference type="EMBL" id="FQUW01000024">
    <property type="protein sequence ID" value="SHF34795.1"/>
    <property type="molecule type" value="Genomic_DNA"/>
</dbReference>
<evidence type="ECO:0000256" key="4">
    <source>
        <dbReference type="PROSITE-ProRule" id="PRU00510"/>
    </source>
</evidence>
<dbReference type="InterPro" id="IPR000962">
    <property type="entry name" value="Znf_DskA_TraR"/>
</dbReference>
<dbReference type="PROSITE" id="PS51128">
    <property type="entry name" value="ZF_DKSA_2"/>
    <property type="match status" value="1"/>
</dbReference>
<accession>A0A1M5AX48</accession>
<dbReference type="InterPro" id="IPR014240">
    <property type="entry name" value="YteA"/>
</dbReference>
<feature type="region of interest" description="Disordered" evidence="5">
    <location>
        <begin position="211"/>
        <end position="242"/>
    </location>
</feature>
<proteinExistence type="predicted"/>
<sequence>MDKEQLAEVRRRLEEEKQRQMELIKGINEGGLATSMSDSIGELSLYDNNPGDIGTELFERSKDFALREDAKIKIRAIDEALARLEQGTYGFCEICGEAIDPARLEAVPYTTLCYRCRLRDEKRPVSSYRPIEEEIIKDLYQTSYEEDLDGVMYDLEDSWQEVARYFEHAEQAQAGAYYGPGELAEEDRGYVEEVENIPYEIGDDGVIYENRRGYDDESAPSERIDVGIEHSKGEGDDGSPYG</sequence>
<evidence type="ECO:0000256" key="3">
    <source>
        <dbReference type="ARBA" id="ARBA00022833"/>
    </source>
</evidence>
<keyword evidence="3" id="KW-0862">Zinc</keyword>
<evidence type="ECO:0000313" key="7">
    <source>
        <dbReference type="EMBL" id="SHF34795.1"/>
    </source>
</evidence>
<dbReference type="SUPFAM" id="SSF57716">
    <property type="entry name" value="Glucocorticoid receptor-like (DNA-binding domain)"/>
    <property type="match status" value="1"/>
</dbReference>
<dbReference type="AlphaFoldDB" id="A0A1M5AX48"/>
<keyword evidence="1" id="KW-0479">Metal-binding</keyword>
<dbReference type="PANTHER" id="PTHR33823:SF4">
    <property type="entry name" value="GENERAL STRESS PROTEIN 16O"/>
    <property type="match status" value="1"/>
</dbReference>
<evidence type="ECO:0000256" key="5">
    <source>
        <dbReference type="SAM" id="MobiDB-lite"/>
    </source>
</evidence>
<dbReference type="NCBIfam" id="TIGR02890">
    <property type="entry name" value="bacill_yteA"/>
    <property type="match status" value="1"/>
</dbReference>
<name>A0A1M5AX48_9FIRM</name>
<evidence type="ECO:0000313" key="8">
    <source>
        <dbReference type="Proteomes" id="UP000184196"/>
    </source>
</evidence>
<keyword evidence="2" id="KW-0863">Zinc-finger</keyword>
<organism evidence="7 8">
    <name type="scientific">Desulfofundulus australicus DSM 11792</name>
    <dbReference type="NCBI Taxonomy" id="1121425"/>
    <lineage>
        <taxon>Bacteria</taxon>
        <taxon>Bacillati</taxon>
        <taxon>Bacillota</taxon>
        <taxon>Clostridia</taxon>
        <taxon>Eubacteriales</taxon>
        <taxon>Peptococcaceae</taxon>
        <taxon>Desulfofundulus</taxon>
    </lineage>
</organism>
<protein>
    <submittedName>
        <fullName evidence="7">Transcriptional regulator, TraR/DksA family</fullName>
    </submittedName>
</protein>
<dbReference type="Gene3D" id="1.20.120.910">
    <property type="entry name" value="DksA, coiled-coil domain"/>
    <property type="match status" value="1"/>
</dbReference>
<gene>
    <name evidence="7" type="ORF">SAMN02745218_02024</name>
</gene>
<dbReference type="Pfam" id="PF01258">
    <property type="entry name" value="zf-dskA_traR"/>
    <property type="match status" value="1"/>
</dbReference>
<evidence type="ECO:0000256" key="1">
    <source>
        <dbReference type="ARBA" id="ARBA00022723"/>
    </source>
</evidence>
<dbReference type="PROSITE" id="PS01102">
    <property type="entry name" value="ZF_DKSA_1"/>
    <property type="match status" value="1"/>
</dbReference>
<reference evidence="8" key="1">
    <citation type="submission" date="2016-11" db="EMBL/GenBank/DDBJ databases">
        <authorList>
            <person name="Varghese N."/>
            <person name="Submissions S."/>
        </authorList>
    </citation>
    <scope>NUCLEOTIDE SEQUENCE [LARGE SCALE GENOMIC DNA]</scope>
    <source>
        <strain evidence="8">DSM 11792</strain>
    </source>
</reference>
<dbReference type="PANTHER" id="PTHR33823">
    <property type="entry name" value="RNA POLYMERASE-BINDING TRANSCRIPTION FACTOR DKSA-RELATED"/>
    <property type="match status" value="1"/>
</dbReference>
<dbReference type="GO" id="GO:0008270">
    <property type="term" value="F:zinc ion binding"/>
    <property type="evidence" value="ECO:0007669"/>
    <property type="project" value="UniProtKB-KW"/>
</dbReference>
<evidence type="ECO:0000259" key="6">
    <source>
        <dbReference type="Pfam" id="PF01258"/>
    </source>
</evidence>
<dbReference type="RefSeq" id="WP_027357167.1">
    <property type="nucleotide sequence ID" value="NZ_FQUW01000024.1"/>
</dbReference>
<dbReference type="InterPro" id="IPR020458">
    <property type="entry name" value="Znf_DskA_TraR_CS"/>
</dbReference>